<keyword evidence="3 6" id="KW-0808">Transferase</keyword>
<dbReference type="PROSITE" id="PS51450">
    <property type="entry name" value="LRR"/>
    <property type="match status" value="2"/>
</dbReference>
<keyword evidence="2 6" id="KW-0637">Prenyltransferase</keyword>
<dbReference type="GO" id="GO:0097354">
    <property type="term" value="P:prenylation"/>
    <property type="evidence" value="ECO:0007669"/>
    <property type="project" value="UniProtKB-UniRule"/>
</dbReference>
<evidence type="ECO:0000256" key="6">
    <source>
        <dbReference type="RuleBase" id="RU367120"/>
    </source>
</evidence>
<comment type="similarity">
    <text evidence="1 6">Belongs to the protein prenyltransferase subunit alpha family.</text>
</comment>
<sequence>MSKINNNFSNYSSWHYRSKLLPVVYPDKTQPMGVHEEALLKEYELVQNGFFTDPDDQSNWFYHRWLMGRGEQVQEGNCIVVSRLDNSAIISFTKHIQVGNHADIHFEVNGSKLDHLTWHNADRSPFFSTMWITYDLCLPKSQECSIKATLIENNSEVCSLYLHLGDTDDSKSASSLTSTGSSRFSQELSALKSETLQQELQSILELMEIETDNKWVMLTIVLLMKALDPIKYEADIMTSLDKLEALDFKRINYYKDLKSKFIIENILDVAAGSIVSSVDLKEKGLTKLYHTELLPLVTVLDLTNNQLRDIQHFNYLQSLTELKLCGNYIESCEGLQHLPKLEKLFLRNNRLSSPLNFHQLQSCPRLKYLNISENPICENENLIEGLRELLNNVEITFKSL</sequence>
<comment type="catalytic activity">
    <reaction evidence="5 6">
        <text>geranylgeranyl diphosphate + L-cysteinyl-[protein] = S-geranylgeranyl-L-cysteinyl-[protein] + diphosphate</text>
        <dbReference type="Rhea" id="RHEA:21240"/>
        <dbReference type="Rhea" id="RHEA-COMP:10131"/>
        <dbReference type="Rhea" id="RHEA-COMP:11537"/>
        <dbReference type="ChEBI" id="CHEBI:29950"/>
        <dbReference type="ChEBI" id="CHEBI:33019"/>
        <dbReference type="ChEBI" id="CHEBI:57533"/>
        <dbReference type="ChEBI" id="CHEBI:86021"/>
        <dbReference type="EC" id="2.5.1.60"/>
    </reaction>
</comment>
<dbReference type="InterPro" id="IPR002088">
    <property type="entry name" value="Prenyl_trans_a"/>
</dbReference>
<dbReference type="Gene3D" id="1.25.40.120">
    <property type="entry name" value="Protein prenylyltransferase"/>
    <property type="match status" value="2"/>
</dbReference>
<dbReference type="Pfam" id="PF13855">
    <property type="entry name" value="LRR_8"/>
    <property type="match status" value="1"/>
</dbReference>
<dbReference type="AlphaFoldDB" id="A0A0B7AGM6"/>
<dbReference type="SUPFAM" id="SSF52058">
    <property type="entry name" value="L domain-like"/>
    <property type="match status" value="1"/>
</dbReference>
<keyword evidence="4" id="KW-0677">Repeat</keyword>
<dbReference type="PANTHER" id="PTHR11129">
    <property type="entry name" value="PROTEIN FARNESYLTRANSFERASE ALPHA SUBUNIT/RAB GERANYLGERANYL TRANSFERASE ALPHA SUBUNIT"/>
    <property type="match status" value="1"/>
</dbReference>
<dbReference type="EC" id="2.5.1.60" evidence="6"/>
<protein>
    <recommendedName>
        <fullName evidence="6">Geranylgeranyl transferase type-2 subunit alpha</fullName>
        <ecNumber evidence="6">2.5.1.60</ecNumber>
    </recommendedName>
    <alternativeName>
        <fullName evidence="6">Geranylgeranyl transferase type II subunit alpha</fullName>
    </alternativeName>
</protein>
<evidence type="ECO:0000313" key="7">
    <source>
        <dbReference type="EMBL" id="CEK79060.1"/>
    </source>
</evidence>
<dbReference type="InterPro" id="IPR032675">
    <property type="entry name" value="LRR_dom_sf"/>
</dbReference>
<comment type="function">
    <text evidence="6">Catalyzes the transfer of a geranyl-geranyl moiety from geranyl-geranyl pyrophosphate to cysteines occuring in specific C-terminal amino acid sequences.</text>
</comment>
<dbReference type="Gene3D" id="3.80.10.10">
    <property type="entry name" value="Ribonuclease Inhibitor"/>
    <property type="match status" value="1"/>
</dbReference>
<dbReference type="EMBL" id="HACG01032195">
    <property type="protein sequence ID" value="CEK79060.1"/>
    <property type="molecule type" value="Transcribed_RNA"/>
</dbReference>
<proteinExistence type="inferred from homology"/>
<evidence type="ECO:0000256" key="2">
    <source>
        <dbReference type="ARBA" id="ARBA00022602"/>
    </source>
</evidence>
<evidence type="ECO:0000256" key="5">
    <source>
        <dbReference type="ARBA" id="ARBA00047658"/>
    </source>
</evidence>
<evidence type="ECO:0000256" key="1">
    <source>
        <dbReference type="ARBA" id="ARBA00006734"/>
    </source>
</evidence>
<organism evidence="7">
    <name type="scientific">Arion vulgaris</name>
    <dbReference type="NCBI Taxonomy" id="1028688"/>
    <lineage>
        <taxon>Eukaryota</taxon>
        <taxon>Metazoa</taxon>
        <taxon>Spiralia</taxon>
        <taxon>Lophotrochozoa</taxon>
        <taxon>Mollusca</taxon>
        <taxon>Gastropoda</taxon>
        <taxon>Heterobranchia</taxon>
        <taxon>Euthyneura</taxon>
        <taxon>Panpulmonata</taxon>
        <taxon>Eupulmonata</taxon>
        <taxon>Stylommatophora</taxon>
        <taxon>Helicina</taxon>
        <taxon>Arionoidea</taxon>
        <taxon>Arionidae</taxon>
        <taxon>Arion</taxon>
    </lineage>
</organism>
<evidence type="ECO:0000256" key="4">
    <source>
        <dbReference type="ARBA" id="ARBA00022737"/>
    </source>
</evidence>
<dbReference type="SUPFAM" id="SSF48439">
    <property type="entry name" value="Protein prenylyltransferase"/>
    <property type="match status" value="1"/>
</dbReference>
<dbReference type="PROSITE" id="PS51147">
    <property type="entry name" value="PFTA"/>
    <property type="match status" value="2"/>
</dbReference>
<evidence type="ECO:0000256" key="3">
    <source>
        <dbReference type="ARBA" id="ARBA00022679"/>
    </source>
</evidence>
<reference evidence="7" key="1">
    <citation type="submission" date="2014-12" db="EMBL/GenBank/DDBJ databases">
        <title>Insight into the proteome of Arion vulgaris.</title>
        <authorList>
            <person name="Aradska J."/>
            <person name="Bulat T."/>
            <person name="Smidak R."/>
            <person name="Sarate P."/>
            <person name="Gangsoo J."/>
            <person name="Sialana F."/>
            <person name="Bilban M."/>
            <person name="Lubec G."/>
        </authorList>
    </citation>
    <scope>NUCLEOTIDE SEQUENCE</scope>
    <source>
        <tissue evidence="7">Skin</tissue>
    </source>
</reference>
<dbReference type="Pfam" id="PF01239">
    <property type="entry name" value="PPTA"/>
    <property type="match status" value="1"/>
</dbReference>
<gene>
    <name evidence="7" type="primary">ORF113357</name>
</gene>
<accession>A0A0B7AGM6</accession>
<dbReference type="GO" id="GO:0004663">
    <property type="term" value="F:Rab geranylgeranyltransferase activity"/>
    <property type="evidence" value="ECO:0007669"/>
    <property type="project" value="UniProtKB-UniRule"/>
</dbReference>
<dbReference type="PANTHER" id="PTHR11129:SF2">
    <property type="entry name" value="GERANYLGERANYL TRANSFERASE TYPE-2 SUBUNIT ALPHA"/>
    <property type="match status" value="1"/>
</dbReference>
<dbReference type="GO" id="GO:0005968">
    <property type="term" value="C:Rab-protein geranylgeranyltransferase complex"/>
    <property type="evidence" value="ECO:0007669"/>
    <property type="project" value="TreeGrafter"/>
</dbReference>
<dbReference type="InterPro" id="IPR001611">
    <property type="entry name" value="Leu-rich_rpt"/>
</dbReference>
<name>A0A0B7AGM6_9EUPU</name>